<accession>A0ABX7PSR2</accession>
<proteinExistence type="predicted"/>
<reference evidence="2 3" key="1">
    <citation type="submission" date="2020-12" db="EMBL/GenBank/DDBJ databases">
        <authorList>
            <person name="Awala S.I."/>
            <person name="Gwak J.-H."/>
            <person name="Kim S.-J."/>
            <person name="Rhee S.-K."/>
        </authorList>
    </citation>
    <scope>NUCLEOTIDE SEQUENCE [LARGE SCALE GENOMIC DNA]</scope>
    <source>
        <strain evidence="2 3">IT5</strain>
    </source>
</reference>
<keyword evidence="3" id="KW-1185">Reference proteome</keyword>
<gene>
    <name evidence="2" type="ORF">EM20IM_05725</name>
</gene>
<evidence type="ECO:0000313" key="2">
    <source>
        <dbReference type="EMBL" id="QSR86016.1"/>
    </source>
</evidence>
<name>A0ABX7PSR2_9BACT</name>
<protein>
    <submittedName>
        <fullName evidence="2">Acyl-CoA reductase</fullName>
    </submittedName>
</protein>
<dbReference type="InterPro" id="IPR008670">
    <property type="entry name" value="CoA_reduct_LuxC"/>
</dbReference>
<dbReference type="Pfam" id="PF05893">
    <property type="entry name" value="LuxC"/>
    <property type="match status" value="1"/>
</dbReference>
<dbReference type="Proteomes" id="UP000663088">
    <property type="component" value="Chromosome"/>
</dbReference>
<organism evidence="2 3">
    <name type="scientific">Candidatus Methylacidiphilum infernorum</name>
    <dbReference type="NCBI Taxonomy" id="511746"/>
    <lineage>
        <taxon>Bacteria</taxon>
        <taxon>Pseudomonadati</taxon>
        <taxon>Verrucomicrobiota</taxon>
        <taxon>Methylacidiphilae</taxon>
        <taxon>Methylacidiphilales</taxon>
        <taxon>Methylacidiphilaceae</taxon>
        <taxon>Methylacidiphilum (ex Ratnadevi et al. 2023)</taxon>
    </lineage>
</organism>
<keyword evidence="1" id="KW-0521">NADP</keyword>
<dbReference type="EMBL" id="CP065956">
    <property type="protein sequence ID" value="QSR86016.1"/>
    <property type="molecule type" value="Genomic_DNA"/>
</dbReference>
<evidence type="ECO:0000313" key="3">
    <source>
        <dbReference type="Proteomes" id="UP000663088"/>
    </source>
</evidence>
<dbReference type="RefSeq" id="WP_206843955.1">
    <property type="nucleotide sequence ID" value="NZ_CP065956.1"/>
</dbReference>
<sequence>MDTLERIELLDGVCRLFPETGFKGKKDLTTLLELELKSLTALDGFFPYGHGWTKAIAPYQIYHVLAANTPIAGFQSLMLGLLLGSFNAIQCPKPIKKPMLQFISSLPQKLRDKVALYEEFNRQAFDQSDCIVVFGQQKTIEHFKNLTPVTKRFIGHGHKVSLIWLGAIEEIDKEKIALAAHDISLYSQLGCLSPQAIVVEGNSAREKIESFCQVLSDCLRENRDQHPASLDIEVLAEIKNRRDCAKALGWPLWGSSLLEPNPWTVILRKTPSFEPTCGYRTIYVDLVEITKLKDWLNPIKGMLSTIGLFNKTPENIVSIFIEAGATRFCPVGLMQQPTAFWHHDGRNRLEEMVRWVDWEQ</sequence>
<evidence type="ECO:0000256" key="1">
    <source>
        <dbReference type="ARBA" id="ARBA00022857"/>
    </source>
</evidence>